<proteinExistence type="predicted"/>
<sequence>MLRQITQILVIVTLLSYAVVDATLAFTAPLGVDWKAGTKNIITWVDNGDGKGMPATVDLSLLNGPASALQLIANVASNVSTAPGSYEWTIPTDIQPGQYVLRAGGGDGSYSPFFTISAPDANATTTSSASVQPTVIPVNVTTSTAPVSTSESYAATITVTTTTTSYSTELEPTAVPTNGITPTSPVSSSESYVATVTISTTVTSSKSITDAASSQPTSDLSTLSPSPISSVSSIVSVSSVAPVTSSDSAIFSLATETATTLSLVSLQLEKMLIHPMQQNIWYHQ</sequence>
<reference evidence="5 6" key="1">
    <citation type="submission" date="2023-04" db="EMBL/GenBank/DDBJ databases">
        <title>Genome of Basidiobolus ranarum AG-B5.</title>
        <authorList>
            <person name="Stajich J.E."/>
            <person name="Carter-House D."/>
            <person name="Gryganskyi A."/>
        </authorList>
    </citation>
    <scope>NUCLEOTIDE SEQUENCE [LARGE SCALE GENOMIC DNA]</scope>
    <source>
        <strain evidence="5 6">AG-B5</strain>
    </source>
</reference>
<feature type="signal peptide" evidence="3">
    <location>
        <begin position="1"/>
        <end position="22"/>
    </location>
</feature>
<keyword evidence="6" id="KW-1185">Reference proteome</keyword>
<feature type="domain" description="Yeast cell wall synthesis Kre9/Knh1-like N-terminal" evidence="4">
    <location>
        <begin position="32"/>
        <end position="116"/>
    </location>
</feature>
<evidence type="ECO:0000256" key="3">
    <source>
        <dbReference type="SAM" id="SignalP"/>
    </source>
</evidence>
<gene>
    <name evidence="5" type="ORF">K7432_008516</name>
</gene>
<evidence type="ECO:0000259" key="4">
    <source>
        <dbReference type="Pfam" id="PF10342"/>
    </source>
</evidence>
<dbReference type="InterPro" id="IPR052982">
    <property type="entry name" value="SRP1/TIP1-like"/>
</dbReference>
<dbReference type="InterPro" id="IPR018466">
    <property type="entry name" value="Kre9/Knh1-like_N"/>
</dbReference>
<organism evidence="5 6">
    <name type="scientific">Basidiobolus ranarum</name>
    <dbReference type="NCBI Taxonomy" id="34480"/>
    <lineage>
        <taxon>Eukaryota</taxon>
        <taxon>Fungi</taxon>
        <taxon>Fungi incertae sedis</taxon>
        <taxon>Zoopagomycota</taxon>
        <taxon>Entomophthoromycotina</taxon>
        <taxon>Basidiobolomycetes</taxon>
        <taxon>Basidiobolales</taxon>
        <taxon>Basidiobolaceae</taxon>
        <taxon>Basidiobolus</taxon>
    </lineage>
</organism>
<comment type="caution">
    <text evidence="5">The sequence shown here is derived from an EMBL/GenBank/DDBJ whole genome shotgun (WGS) entry which is preliminary data.</text>
</comment>
<accession>A0ABR2VYH3</accession>
<protein>
    <recommendedName>
        <fullName evidence="4">Yeast cell wall synthesis Kre9/Knh1-like N-terminal domain-containing protein</fullName>
    </recommendedName>
</protein>
<dbReference type="Proteomes" id="UP001479436">
    <property type="component" value="Unassembled WGS sequence"/>
</dbReference>
<evidence type="ECO:0000313" key="5">
    <source>
        <dbReference type="EMBL" id="KAK9710285.1"/>
    </source>
</evidence>
<dbReference type="PANTHER" id="PTHR40633">
    <property type="entry name" value="MATRIX PROTEIN, PUTATIVE (AFU_ORTHOLOGUE AFUA_8G05410)-RELATED"/>
    <property type="match status" value="1"/>
</dbReference>
<dbReference type="EMBL" id="JASJQH010007351">
    <property type="protein sequence ID" value="KAK9710285.1"/>
    <property type="molecule type" value="Genomic_DNA"/>
</dbReference>
<dbReference type="PANTHER" id="PTHR40633:SF1">
    <property type="entry name" value="GPI ANCHORED SERINE-THREONINE RICH PROTEIN (AFU_ORTHOLOGUE AFUA_1G03630)"/>
    <property type="match status" value="1"/>
</dbReference>
<dbReference type="Pfam" id="PF10342">
    <property type="entry name" value="Kre9_KNH"/>
    <property type="match status" value="1"/>
</dbReference>
<name>A0ABR2VYH3_9FUNG</name>
<evidence type="ECO:0000256" key="1">
    <source>
        <dbReference type="ARBA" id="ARBA00022729"/>
    </source>
</evidence>
<feature type="region of interest" description="Disordered" evidence="2">
    <location>
        <begin position="207"/>
        <end position="229"/>
    </location>
</feature>
<keyword evidence="1 3" id="KW-0732">Signal</keyword>
<evidence type="ECO:0000256" key="2">
    <source>
        <dbReference type="SAM" id="MobiDB-lite"/>
    </source>
</evidence>
<feature type="chain" id="PRO_5045359304" description="Yeast cell wall synthesis Kre9/Knh1-like N-terminal domain-containing protein" evidence="3">
    <location>
        <begin position="23"/>
        <end position="284"/>
    </location>
</feature>
<evidence type="ECO:0000313" key="6">
    <source>
        <dbReference type="Proteomes" id="UP001479436"/>
    </source>
</evidence>